<evidence type="ECO:0000259" key="2">
    <source>
        <dbReference type="Pfam" id="PF06916"/>
    </source>
</evidence>
<dbReference type="Pfam" id="PF06916">
    <property type="entry name" value="FAM210A-B_dom"/>
    <property type="match status" value="1"/>
</dbReference>
<evidence type="ECO:0000256" key="1">
    <source>
        <dbReference type="SAM" id="Phobius"/>
    </source>
</evidence>
<evidence type="ECO:0000313" key="3">
    <source>
        <dbReference type="EMBL" id="KAF7782477.1"/>
    </source>
</evidence>
<evidence type="ECO:0000313" key="4">
    <source>
        <dbReference type="Proteomes" id="UP000629468"/>
    </source>
</evidence>
<comment type="caution">
    <text evidence="3">The sequence shown here is derived from an EMBL/GenBank/DDBJ whole genome shotgun (WGS) entry which is preliminary data.</text>
</comment>
<dbReference type="GO" id="GO:0005739">
    <property type="term" value="C:mitochondrion"/>
    <property type="evidence" value="ECO:0007669"/>
    <property type="project" value="TreeGrafter"/>
</dbReference>
<gene>
    <name evidence="3" type="ORF">Agabi119p4_1853</name>
</gene>
<organism evidence="3 4">
    <name type="scientific">Agaricus bisporus var. burnettii</name>
    <dbReference type="NCBI Taxonomy" id="192524"/>
    <lineage>
        <taxon>Eukaryota</taxon>
        <taxon>Fungi</taxon>
        <taxon>Dikarya</taxon>
        <taxon>Basidiomycota</taxon>
        <taxon>Agaricomycotina</taxon>
        <taxon>Agaricomycetes</taxon>
        <taxon>Agaricomycetidae</taxon>
        <taxon>Agaricales</taxon>
        <taxon>Agaricineae</taxon>
        <taxon>Agaricaceae</taxon>
        <taxon>Agaricus</taxon>
    </lineage>
</organism>
<name>A0A8H7KJL4_AGABI</name>
<dbReference type="EMBL" id="JABXXO010000003">
    <property type="protein sequence ID" value="KAF7782477.1"/>
    <property type="molecule type" value="Genomic_DNA"/>
</dbReference>
<proteinExistence type="predicted"/>
<feature type="domain" description="DUF1279" evidence="2">
    <location>
        <begin position="70"/>
        <end position="179"/>
    </location>
</feature>
<keyword evidence="1" id="KW-0472">Membrane</keyword>
<dbReference type="InterPro" id="IPR045866">
    <property type="entry name" value="FAM210A/B-like"/>
</dbReference>
<reference evidence="3 4" key="1">
    <citation type="journal article" name="Sci. Rep.">
        <title>Telomere-to-telomere assembled and centromere annotated genomes of the two main subspecies of the button mushroom Agaricus bisporus reveal especially polymorphic chromosome ends.</title>
        <authorList>
            <person name="Sonnenberg A.S.M."/>
            <person name="Sedaghat-Telgerd N."/>
            <person name="Lavrijssen B."/>
            <person name="Ohm R.A."/>
            <person name="Hendrickx P.M."/>
            <person name="Scholtmeijer K."/>
            <person name="Baars J.J.P."/>
            <person name="van Peer A."/>
        </authorList>
    </citation>
    <scope>NUCLEOTIDE SEQUENCE [LARGE SCALE GENOMIC DNA]</scope>
    <source>
        <strain evidence="3 4">H119_p4</strain>
    </source>
</reference>
<dbReference type="PANTHER" id="PTHR21377:SF0">
    <property type="entry name" value="PROTEIN FAM210B, MITOCHONDRIAL"/>
    <property type="match status" value="1"/>
</dbReference>
<dbReference type="PANTHER" id="PTHR21377">
    <property type="entry name" value="PROTEIN FAM210B, MITOCHONDRIAL"/>
    <property type="match status" value="1"/>
</dbReference>
<dbReference type="AlphaFoldDB" id="A0A8H7KJL4"/>
<protein>
    <recommendedName>
        <fullName evidence="2">DUF1279 domain-containing protein</fullName>
    </recommendedName>
</protein>
<feature type="transmembrane region" description="Helical" evidence="1">
    <location>
        <begin position="79"/>
        <end position="102"/>
    </location>
</feature>
<dbReference type="InterPro" id="IPR009688">
    <property type="entry name" value="FAM210A/B-like_dom"/>
</dbReference>
<dbReference type="Proteomes" id="UP000629468">
    <property type="component" value="Unassembled WGS sequence"/>
</dbReference>
<dbReference type="OMA" id="SAMDFPF"/>
<sequence length="214" mass="23635">MRAILPRLNLLRVVAPRGAQPLLPTAARSRTVLTHQPRNSSTRLFHHFPARLTNTPPAPHPPPQNLSLSQRLKHLVKAYGWYALGVYIVLSTLDFGIAFVGINLLGAEYVSRIAAQAKSFVSDMLPSKPVEPGRDQIDRVAHPNQVGSEGLWAMIALAYTVHKTLFLPVRVGLTAALTPRLVGWLRQKGWAGSAGARQAASQVRDILRERRNRD</sequence>
<accession>A0A8H7KJL4</accession>
<keyword evidence="1" id="KW-1133">Transmembrane helix</keyword>
<keyword evidence="1" id="KW-0812">Transmembrane</keyword>